<protein>
    <submittedName>
        <fullName evidence="1">Uncharacterized protein</fullName>
    </submittedName>
</protein>
<gene>
    <name evidence="1" type="ORF">K505DRAFT_85258</name>
</gene>
<name>A0A6A6XRB5_9PLEO</name>
<dbReference type="Proteomes" id="UP000799757">
    <property type="component" value="Unassembled WGS sequence"/>
</dbReference>
<accession>A0A6A6XRB5</accession>
<sequence length="211" mass="22218">MRSPRARLSSSGLRAWNSSAEHMSAQRSPRHLANCAGVGLRAEGGMWRWGYLRTTTSTSPGRANSVWAPVAMVAAGRGRSRAGEEGAVQKEGGRGDYHLERAFMTIIRSWSRRGAAGLAAVDDNNGPDSGAGSEQIRLPSVGVDRGCGEVGGRGVCVGSVQRCKPRRGGVLMRARTAIVDRGALGVDGSKWTDGGGSGNERMQPFIARANV</sequence>
<dbReference type="EMBL" id="MU001773">
    <property type="protein sequence ID" value="KAF2798960.1"/>
    <property type="molecule type" value="Genomic_DNA"/>
</dbReference>
<proteinExistence type="predicted"/>
<organism evidence="1 2">
    <name type="scientific">Melanomma pulvis-pyrius CBS 109.77</name>
    <dbReference type="NCBI Taxonomy" id="1314802"/>
    <lineage>
        <taxon>Eukaryota</taxon>
        <taxon>Fungi</taxon>
        <taxon>Dikarya</taxon>
        <taxon>Ascomycota</taxon>
        <taxon>Pezizomycotina</taxon>
        <taxon>Dothideomycetes</taxon>
        <taxon>Pleosporomycetidae</taxon>
        <taxon>Pleosporales</taxon>
        <taxon>Melanommataceae</taxon>
        <taxon>Melanomma</taxon>
    </lineage>
</organism>
<evidence type="ECO:0000313" key="1">
    <source>
        <dbReference type="EMBL" id="KAF2798960.1"/>
    </source>
</evidence>
<reference evidence="1" key="1">
    <citation type="journal article" date="2020" name="Stud. Mycol.">
        <title>101 Dothideomycetes genomes: a test case for predicting lifestyles and emergence of pathogens.</title>
        <authorList>
            <person name="Haridas S."/>
            <person name="Albert R."/>
            <person name="Binder M."/>
            <person name="Bloem J."/>
            <person name="Labutti K."/>
            <person name="Salamov A."/>
            <person name="Andreopoulos B."/>
            <person name="Baker S."/>
            <person name="Barry K."/>
            <person name="Bills G."/>
            <person name="Bluhm B."/>
            <person name="Cannon C."/>
            <person name="Castanera R."/>
            <person name="Culley D."/>
            <person name="Daum C."/>
            <person name="Ezra D."/>
            <person name="Gonzalez J."/>
            <person name="Henrissat B."/>
            <person name="Kuo A."/>
            <person name="Liang C."/>
            <person name="Lipzen A."/>
            <person name="Lutzoni F."/>
            <person name="Magnuson J."/>
            <person name="Mondo S."/>
            <person name="Nolan M."/>
            <person name="Ohm R."/>
            <person name="Pangilinan J."/>
            <person name="Park H.-J."/>
            <person name="Ramirez L."/>
            <person name="Alfaro M."/>
            <person name="Sun H."/>
            <person name="Tritt A."/>
            <person name="Yoshinaga Y."/>
            <person name="Zwiers L.-H."/>
            <person name="Turgeon B."/>
            <person name="Goodwin S."/>
            <person name="Spatafora J."/>
            <person name="Crous P."/>
            <person name="Grigoriev I."/>
        </authorList>
    </citation>
    <scope>NUCLEOTIDE SEQUENCE</scope>
    <source>
        <strain evidence="1">CBS 109.77</strain>
    </source>
</reference>
<keyword evidence="2" id="KW-1185">Reference proteome</keyword>
<dbReference type="AlphaFoldDB" id="A0A6A6XRB5"/>
<evidence type="ECO:0000313" key="2">
    <source>
        <dbReference type="Proteomes" id="UP000799757"/>
    </source>
</evidence>